<feature type="chain" id="PRO_5025458940" evidence="2">
    <location>
        <begin position="18"/>
        <end position="123"/>
    </location>
</feature>
<evidence type="ECO:0000256" key="1">
    <source>
        <dbReference type="SAM" id="MobiDB-lite"/>
    </source>
</evidence>
<feature type="signal peptide" evidence="2">
    <location>
        <begin position="1"/>
        <end position="17"/>
    </location>
</feature>
<keyword evidence="4" id="KW-1185">Reference proteome</keyword>
<name>A0A672YKW8_9TELE</name>
<evidence type="ECO:0000256" key="2">
    <source>
        <dbReference type="SAM" id="SignalP"/>
    </source>
</evidence>
<dbReference type="PANTHER" id="PTHR41693:SF3">
    <property type="entry name" value="SI:CH211-76L23.4"/>
    <property type="match status" value="1"/>
</dbReference>
<feature type="compositionally biased region" description="Basic residues" evidence="1">
    <location>
        <begin position="109"/>
        <end position="123"/>
    </location>
</feature>
<evidence type="ECO:0000313" key="3">
    <source>
        <dbReference type="Ensembl" id="ENSSORP00005005173.1"/>
    </source>
</evidence>
<dbReference type="PANTHER" id="PTHR41693">
    <property type="entry name" value="HEME-BINDING PROTEIN 1"/>
    <property type="match status" value="1"/>
</dbReference>
<dbReference type="InParanoid" id="A0A672YKW8"/>
<organism evidence="3 4">
    <name type="scientific">Sphaeramia orbicularis</name>
    <name type="common">orbiculate cardinalfish</name>
    <dbReference type="NCBI Taxonomy" id="375764"/>
    <lineage>
        <taxon>Eukaryota</taxon>
        <taxon>Metazoa</taxon>
        <taxon>Chordata</taxon>
        <taxon>Craniata</taxon>
        <taxon>Vertebrata</taxon>
        <taxon>Euteleostomi</taxon>
        <taxon>Actinopterygii</taxon>
        <taxon>Neopterygii</taxon>
        <taxon>Teleostei</taxon>
        <taxon>Neoteleostei</taxon>
        <taxon>Acanthomorphata</taxon>
        <taxon>Gobiaria</taxon>
        <taxon>Kurtiformes</taxon>
        <taxon>Apogonoidei</taxon>
        <taxon>Apogonidae</taxon>
        <taxon>Apogoninae</taxon>
        <taxon>Sphaeramia</taxon>
    </lineage>
</organism>
<feature type="region of interest" description="Disordered" evidence="1">
    <location>
        <begin position="79"/>
        <end position="123"/>
    </location>
</feature>
<evidence type="ECO:0000313" key="4">
    <source>
        <dbReference type="Proteomes" id="UP000472271"/>
    </source>
</evidence>
<dbReference type="Proteomes" id="UP000472271">
    <property type="component" value="Chromosome 8"/>
</dbReference>
<protein>
    <submittedName>
        <fullName evidence="3">Si:ch211-76l23.4</fullName>
    </submittedName>
</protein>
<dbReference type="AlphaFoldDB" id="A0A672YKW8"/>
<reference evidence="3" key="3">
    <citation type="submission" date="2025-09" db="UniProtKB">
        <authorList>
            <consortium name="Ensembl"/>
        </authorList>
    </citation>
    <scope>IDENTIFICATION</scope>
</reference>
<keyword evidence="2" id="KW-0732">Signal</keyword>
<proteinExistence type="predicted"/>
<sequence length="123" mass="13625">FLCFFFFFLRVNMRGVANLTQVLDDLENDHQTVLPDYARIQPLSEALDDLYKEFNALKAHLGDLTEKFNAVETFIDEVKAERASAPPQAPAQAPAQAPPPANGPISRQGGRRLVKKKATPTTS</sequence>
<accession>A0A672YKW8</accession>
<reference evidence="3" key="1">
    <citation type="submission" date="2019-06" db="EMBL/GenBank/DDBJ databases">
        <authorList>
            <consortium name="Wellcome Sanger Institute Data Sharing"/>
        </authorList>
    </citation>
    <scope>NUCLEOTIDE SEQUENCE [LARGE SCALE GENOMIC DNA]</scope>
</reference>
<dbReference type="Ensembl" id="ENSSORT00005005324.1">
    <property type="protein sequence ID" value="ENSSORP00005005173.1"/>
    <property type="gene ID" value="ENSSORG00005003095.1"/>
</dbReference>
<reference evidence="3" key="2">
    <citation type="submission" date="2025-08" db="UniProtKB">
        <authorList>
            <consortium name="Ensembl"/>
        </authorList>
    </citation>
    <scope>IDENTIFICATION</scope>
</reference>